<dbReference type="SMART" id="SM00387">
    <property type="entry name" value="HATPase_c"/>
    <property type="match status" value="1"/>
</dbReference>
<dbReference type="Pfam" id="PF00072">
    <property type="entry name" value="Response_reg"/>
    <property type="match status" value="1"/>
</dbReference>
<reference evidence="10 11" key="1">
    <citation type="submission" date="2023-09" db="EMBL/GenBank/DDBJ databases">
        <authorList>
            <person name="Rey-Velasco X."/>
        </authorList>
    </citation>
    <scope>NUCLEOTIDE SEQUENCE [LARGE SCALE GENOMIC DNA]</scope>
    <source>
        <strain evidence="10 11">W409</strain>
    </source>
</reference>
<sequence>MQMNIQNITLDDIKERLTTTLFNLSAAFAIITLIASLSRISTLGFMPVMALHTVIVISMIVIVIFSKNIHYTYRGQFLCITLFIGGVAGLHNFGLSAGGTIFLYGCSIISAMILNFRAAIAFNVGGAAALILYLVFINKLGYTFKVDVGEYGLRTSSWLVYILSYVFINSVVLFLVIRVNQYLIKLSELQKANLTRTEVKLDYSQTILNTVLNNLPFAILWKDADSNYVGANKQFLAQMGLKNLSDIAGSKDSDFLPNDQVQKIQKMEQTLIGDREAKIRYHDIFEDEQGNRKHREIMRIGMHSDNGELVGLLVSFNDITEFKRLEEKAQKAMEQATAANTAKSRFLANISHELRTPMNGVYGLLDLCLHTEVTEQQADYLLKASTSIRLLTRIINDLLDLSKIEANQLQLEQIPFSFKELLVDAENLFRKDAEAKGLQLELDYYGKDDLVPIGDPTRISQIIFNLLSNAIKFTDSGKVKVTIKSLEYSGILTTKIYVQDSGKGIADENLDKIFDAFTQAELATTRESGGSGLGLSIVKKLVEQMEGLMSVKSSVGVGTKFCITLRHKQQGKEKRVDRKKRNLIDLKGKSILVVDDNLINIEIAGAILTQNGAETHSAYNGVEAIEFLNKQTVDLVLLDIAMPVMDGCECIKRIRAMRSLRNLPVIALTANVMASEVETYRELGFDTYIPKPYERAHLLETIANYL</sequence>
<evidence type="ECO:0000256" key="6">
    <source>
        <dbReference type="SAM" id="Phobius"/>
    </source>
</evidence>
<accession>A0AAW8R2V6</accession>
<feature type="domain" description="Response regulatory" evidence="8">
    <location>
        <begin position="590"/>
        <end position="706"/>
    </location>
</feature>
<keyword evidence="6" id="KW-1133">Transmembrane helix</keyword>
<evidence type="ECO:0000313" key="11">
    <source>
        <dbReference type="Proteomes" id="UP001249020"/>
    </source>
</evidence>
<dbReference type="InterPro" id="IPR036890">
    <property type="entry name" value="HATPase_C_sf"/>
</dbReference>
<evidence type="ECO:0000256" key="2">
    <source>
        <dbReference type="ARBA" id="ARBA00012438"/>
    </source>
</evidence>
<dbReference type="Pfam" id="PF08448">
    <property type="entry name" value="PAS_4"/>
    <property type="match status" value="1"/>
</dbReference>
<feature type="transmembrane region" description="Helical" evidence="6">
    <location>
        <begin position="116"/>
        <end position="137"/>
    </location>
</feature>
<keyword evidence="10" id="KW-0067">ATP-binding</keyword>
<feature type="modified residue" description="4-aspartylphosphate" evidence="5">
    <location>
        <position position="639"/>
    </location>
</feature>
<dbReference type="Gene3D" id="3.40.50.2300">
    <property type="match status" value="1"/>
</dbReference>
<keyword evidence="11" id="KW-1185">Reference proteome</keyword>
<dbReference type="SUPFAM" id="SSF55785">
    <property type="entry name" value="PYP-like sensor domain (PAS domain)"/>
    <property type="match status" value="1"/>
</dbReference>
<evidence type="ECO:0000256" key="1">
    <source>
        <dbReference type="ARBA" id="ARBA00000085"/>
    </source>
</evidence>
<dbReference type="PRINTS" id="PR00344">
    <property type="entry name" value="BCTRLSENSOR"/>
</dbReference>
<proteinExistence type="predicted"/>
<gene>
    <name evidence="10" type="ORF">RM544_13290</name>
</gene>
<feature type="domain" description="PAC" evidence="9">
    <location>
        <begin position="275"/>
        <end position="331"/>
    </location>
</feature>
<name>A0AAW8R2V6_9ALTE</name>
<protein>
    <recommendedName>
        <fullName evidence="2">histidine kinase</fullName>
        <ecNumber evidence="2">2.7.13.3</ecNumber>
    </recommendedName>
</protein>
<dbReference type="EMBL" id="JAVRIE010000005">
    <property type="protein sequence ID" value="MDT0583517.1"/>
    <property type="molecule type" value="Genomic_DNA"/>
</dbReference>
<dbReference type="AlphaFoldDB" id="A0AAW8R2V6"/>
<dbReference type="CDD" id="cd17546">
    <property type="entry name" value="REC_hyHK_CKI1_RcsC-like"/>
    <property type="match status" value="1"/>
</dbReference>
<dbReference type="SUPFAM" id="SSF47384">
    <property type="entry name" value="Homodimeric domain of signal transducing histidine kinase"/>
    <property type="match status" value="1"/>
</dbReference>
<dbReference type="GO" id="GO:0000155">
    <property type="term" value="F:phosphorelay sensor kinase activity"/>
    <property type="evidence" value="ECO:0007669"/>
    <property type="project" value="InterPro"/>
</dbReference>
<dbReference type="SUPFAM" id="SSF52172">
    <property type="entry name" value="CheY-like"/>
    <property type="match status" value="1"/>
</dbReference>
<dbReference type="InterPro" id="IPR004358">
    <property type="entry name" value="Sig_transdc_His_kin-like_C"/>
</dbReference>
<keyword evidence="10" id="KW-0547">Nucleotide-binding</keyword>
<dbReference type="FunFam" id="3.30.565.10:FF:000010">
    <property type="entry name" value="Sensor histidine kinase RcsC"/>
    <property type="match status" value="1"/>
</dbReference>
<evidence type="ECO:0000259" key="8">
    <source>
        <dbReference type="PROSITE" id="PS50110"/>
    </source>
</evidence>
<dbReference type="Gene3D" id="1.10.287.130">
    <property type="match status" value="1"/>
</dbReference>
<dbReference type="Gene3D" id="3.30.565.10">
    <property type="entry name" value="Histidine kinase-like ATPase, C-terminal domain"/>
    <property type="match status" value="1"/>
</dbReference>
<dbReference type="PROSITE" id="PS50109">
    <property type="entry name" value="HIS_KIN"/>
    <property type="match status" value="1"/>
</dbReference>
<dbReference type="Gene3D" id="3.30.450.20">
    <property type="entry name" value="PAS domain"/>
    <property type="match status" value="1"/>
</dbReference>
<evidence type="ECO:0000259" key="9">
    <source>
        <dbReference type="PROSITE" id="PS50113"/>
    </source>
</evidence>
<feature type="transmembrane region" description="Helical" evidence="6">
    <location>
        <begin position="158"/>
        <end position="177"/>
    </location>
</feature>
<dbReference type="InterPro" id="IPR036097">
    <property type="entry name" value="HisK_dim/P_sf"/>
</dbReference>
<dbReference type="GO" id="GO:0005524">
    <property type="term" value="F:ATP binding"/>
    <property type="evidence" value="ECO:0007669"/>
    <property type="project" value="UniProtKB-KW"/>
</dbReference>
<dbReference type="InterPro" id="IPR013656">
    <property type="entry name" value="PAS_4"/>
</dbReference>
<feature type="transmembrane region" description="Helical" evidence="6">
    <location>
        <begin position="44"/>
        <end position="65"/>
    </location>
</feature>
<comment type="caution">
    <text evidence="10">The sequence shown here is derived from an EMBL/GenBank/DDBJ whole genome shotgun (WGS) entry which is preliminary data.</text>
</comment>
<dbReference type="InterPro" id="IPR048437">
    <property type="entry name" value="MASE11"/>
</dbReference>
<dbReference type="SMART" id="SM00388">
    <property type="entry name" value="HisKA"/>
    <property type="match status" value="1"/>
</dbReference>
<dbReference type="CDD" id="cd00082">
    <property type="entry name" value="HisKA"/>
    <property type="match status" value="1"/>
</dbReference>
<dbReference type="InterPro" id="IPR003661">
    <property type="entry name" value="HisK_dim/P_dom"/>
</dbReference>
<dbReference type="InterPro" id="IPR011006">
    <property type="entry name" value="CheY-like_superfamily"/>
</dbReference>
<organism evidence="10 11">
    <name type="scientific">Brumicola blandensis</name>
    <dbReference type="NCBI Taxonomy" id="3075611"/>
    <lineage>
        <taxon>Bacteria</taxon>
        <taxon>Pseudomonadati</taxon>
        <taxon>Pseudomonadota</taxon>
        <taxon>Gammaproteobacteria</taxon>
        <taxon>Alteromonadales</taxon>
        <taxon>Alteromonadaceae</taxon>
        <taxon>Brumicola</taxon>
    </lineage>
</organism>
<comment type="catalytic activity">
    <reaction evidence="1">
        <text>ATP + protein L-histidine = ADP + protein N-phospho-L-histidine.</text>
        <dbReference type="EC" id="2.7.13.3"/>
    </reaction>
</comment>
<evidence type="ECO:0000259" key="7">
    <source>
        <dbReference type="PROSITE" id="PS50109"/>
    </source>
</evidence>
<keyword evidence="4" id="KW-0902">Two-component regulatory system</keyword>
<evidence type="ECO:0000313" key="10">
    <source>
        <dbReference type="EMBL" id="MDT0583517.1"/>
    </source>
</evidence>
<dbReference type="PANTHER" id="PTHR45339">
    <property type="entry name" value="HYBRID SIGNAL TRANSDUCTION HISTIDINE KINASE J"/>
    <property type="match status" value="1"/>
</dbReference>
<evidence type="ECO:0000256" key="5">
    <source>
        <dbReference type="PROSITE-ProRule" id="PRU00169"/>
    </source>
</evidence>
<feature type="transmembrane region" description="Helical" evidence="6">
    <location>
        <begin position="21"/>
        <end position="38"/>
    </location>
</feature>
<keyword evidence="3 5" id="KW-0597">Phosphoprotein</keyword>
<keyword evidence="6" id="KW-0472">Membrane</keyword>
<dbReference type="PROSITE" id="PS50113">
    <property type="entry name" value="PAC"/>
    <property type="match status" value="1"/>
</dbReference>
<dbReference type="InterPro" id="IPR000700">
    <property type="entry name" value="PAS-assoc_C"/>
</dbReference>
<dbReference type="Pfam" id="PF20969">
    <property type="entry name" value="MASE11"/>
    <property type="match status" value="1"/>
</dbReference>
<dbReference type="Pfam" id="PF00512">
    <property type="entry name" value="HisKA"/>
    <property type="match status" value="1"/>
</dbReference>
<evidence type="ECO:0000256" key="3">
    <source>
        <dbReference type="ARBA" id="ARBA00022553"/>
    </source>
</evidence>
<dbReference type="InterPro" id="IPR000014">
    <property type="entry name" value="PAS"/>
</dbReference>
<dbReference type="RefSeq" id="WP_311362286.1">
    <property type="nucleotide sequence ID" value="NZ_JAVRIE010000005.1"/>
</dbReference>
<dbReference type="InterPro" id="IPR003594">
    <property type="entry name" value="HATPase_dom"/>
</dbReference>
<evidence type="ECO:0000256" key="4">
    <source>
        <dbReference type="ARBA" id="ARBA00023012"/>
    </source>
</evidence>
<dbReference type="EC" id="2.7.13.3" evidence="2"/>
<feature type="transmembrane region" description="Helical" evidence="6">
    <location>
        <begin position="77"/>
        <end position="104"/>
    </location>
</feature>
<dbReference type="PROSITE" id="PS50110">
    <property type="entry name" value="RESPONSE_REGULATORY"/>
    <property type="match status" value="1"/>
</dbReference>
<dbReference type="PANTHER" id="PTHR45339:SF1">
    <property type="entry name" value="HYBRID SIGNAL TRANSDUCTION HISTIDINE KINASE J"/>
    <property type="match status" value="1"/>
</dbReference>
<dbReference type="InterPro" id="IPR001789">
    <property type="entry name" value="Sig_transdc_resp-reg_receiver"/>
</dbReference>
<feature type="domain" description="Histidine kinase" evidence="7">
    <location>
        <begin position="349"/>
        <end position="569"/>
    </location>
</feature>
<dbReference type="Proteomes" id="UP001249020">
    <property type="component" value="Unassembled WGS sequence"/>
</dbReference>
<dbReference type="NCBIfam" id="TIGR00229">
    <property type="entry name" value="sensory_box"/>
    <property type="match status" value="1"/>
</dbReference>
<dbReference type="InterPro" id="IPR035965">
    <property type="entry name" value="PAS-like_dom_sf"/>
</dbReference>
<dbReference type="CDD" id="cd16922">
    <property type="entry name" value="HATPase_EvgS-ArcB-TorS-like"/>
    <property type="match status" value="1"/>
</dbReference>
<dbReference type="SMART" id="SM00448">
    <property type="entry name" value="REC"/>
    <property type="match status" value="1"/>
</dbReference>
<dbReference type="Pfam" id="PF02518">
    <property type="entry name" value="HATPase_c"/>
    <property type="match status" value="1"/>
</dbReference>
<dbReference type="InterPro" id="IPR005467">
    <property type="entry name" value="His_kinase_dom"/>
</dbReference>
<keyword evidence="6" id="KW-0812">Transmembrane</keyword>
<dbReference type="SUPFAM" id="SSF55874">
    <property type="entry name" value="ATPase domain of HSP90 chaperone/DNA topoisomerase II/histidine kinase"/>
    <property type="match status" value="1"/>
</dbReference>